<protein>
    <submittedName>
        <fullName evidence="1">Uncharacterized protein</fullName>
    </submittedName>
</protein>
<reference evidence="1" key="1">
    <citation type="journal article" date="2024" name="Appl Microbiol">
        <title>Effect of kuratsuki Bacillus and Priestia on Taste of Sake.</title>
        <authorList>
            <person name="Kobayashi K."/>
            <person name="Nishida H."/>
        </authorList>
    </citation>
    <scope>NUCLEOTIDE SEQUENCE</scope>
    <source>
        <strain evidence="1">B-12</strain>
    </source>
</reference>
<sequence length="128" mass="15126">MKQTKIRQQVEEIIKQRNLLEPSDKLIVELQSLVTFSDVAGLFYSEQNYDYISNRIIDYENRKKDNFSKKELINMVTKILNVSEKEYEIDDLLLIVENAVKKDISEYIYYSNEDFTAEQIIEKALCGE</sequence>
<dbReference type="EMBL" id="BSYK01000001">
    <property type="protein sequence ID" value="GMG74277.1"/>
    <property type="molecule type" value="Genomic_DNA"/>
</dbReference>
<gene>
    <name evidence="1" type="ORF">ShirakiTB12_27450</name>
</gene>
<dbReference type="AlphaFoldDB" id="A0AAX6BKQ8"/>
<name>A0AAX6BKQ8_PRIMG</name>
<accession>A0AAX6BKQ8</accession>
<dbReference type="RefSeq" id="WP_155008021.1">
    <property type="nucleotide sequence ID" value="NZ_BSYK01000001.1"/>
</dbReference>
<proteinExistence type="predicted"/>
<dbReference type="Proteomes" id="UP001165240">
    <property type="component" value="Unassembled WGS sequence"/>
</dbReference>
<organism evidence="1 2">
    <name type="scientific">Priestia megaterium</name>
    <name type="common">Bacillus megaterium</name>
    <dbReference type="NCBI Taxonomy" id="1404"/>
    <lineage>
        <taxon>Bacteria</taxon>
        <taxon>Bacillati</taxon>
        <taxon>Bacillota</taxon>
        <taxon>Bacilli</taxon>
        <taxon>Bacillales</taxon>
        <taxon>Bacillaceae</taxon>
        <taxon>Priestia</taxon>
    </lineage>
</organism>
<evidence type="ECO:0000313" key="1">
    <source>
        <dbReference type="EMBL" id="GMG74277.1"/>
    </source>
</evidence>
<comment type="caution">
    <text evidence="1">The sequence shown here is derived from an EMBL/GenBank/DDBJ whole genome shotgun (WGS) entry which is preliminary data.</text>
</comment>
<evidence type="ECO:0000313" key="2">
    <source>
        <dbReference type="Proteomes" id="UP001165240"/>
    </source>
</evidence>